<name>A0A261TY88_9BORD</name>
<feature type="transmembrane region" description="Helical" evidence="1">
    <location>
        <begin position="29"/>
        <end position="51"/>
    </location>
</feature>
<reference evidence="2 3" key="1">
    <citation type="submission" date="2017-05" db="EMBL/GenBank/DDBJ databases">
        <title>Complete and WGS of Bordetella genogroups.</title>
        <authorList>
            <person name="Spilker T."/>
            <person name="LiPuma J."/>
        </authorList>
    </citation>
    <scope>NUCLEOTIDE SEQUENCE [LARGE SCALE GENOMIC DNA]</scope>
    <source>
        <strain evidence="2 3">AU9919</strain>
    </source>
</reference>
<organism evidence="2 3">
    <name type="scientific">Bordetella genomosp. 4</name>
    <dbReference type="NCBI Taxonomy" id="463044"/>
    <lineage>
        <taxon>Bacteria</taxon>
        <taxon>Pseudomonadati</taxon>
        <taxon>Pseudomonadota</taxon>
        <taxon>Betaproteobacteria</taxon>
        <taxon>Burkholderiales</taxon>
        <taxon>Alcaligenaceae</taxon>
        <taxon>Bordetella</taxon>
    </lineage>
</organism>
<protein>
    <submittedName>
        <fullName evidence="2">Uncharacterized protein</fullName>
    </submittedName>
</protein>
<keyword evidence="1" id="KW-0812">Transmembrane</keyword>
<dbReference type="RefSeq" id="WP_094820684.1">
    <property type="nucleotide sequence ID" value="NZ_NEVO01000005.1"/>
</dbReference>
<evidence type="ECO:0000313" key="2">
    <source>
        <dbReference type="EMBL" id="OZI54656.1"/>
    </source>
</evidence>
<keyword evidence="1" id="KW-1133">Transmembrane helix</keyword>
<dbReference type="OrthoDB" id="4808534at2"/>
<dbReference type="AlphaFoldDB" id="A0A261TY88"/>
<evidence type="ECO:0000256" key="1">
    <source>
        <dbReference type="SAM" id="Phobius"/>
    </source>
</evidence>
<keyword evidence="3" id="KW-1185">Reference proteome</keyword>
<evidence type="ECO:0000313" key="3">
    <source>
        <dbReference type="Proteomes" id="UP000216885"/>
    </source>
</evidence>
<comment type="caution">
    <text evidence="2">The sequence shown here is derived from an EMBL/GenBank/DDBJ whole genome shotgun (WGS) entry which is preliminary data.</text>
</comment>
<dbReference type="Proteomes" id="UP000216885">
    <property type="component" value="Unassembled WGS sequence"/>
</dbReference>
<sequence>MTSEHQGSQPAPQGRFAEVWGDTVDLKHLAWAIGIGIGISIFGFYVASHWLTSVVESKQLAHAYAMLAGLAGCIIAGVICAKAFPPKREVTETEISIDPQWRQEVLDELAMTSGGMGSIADLPPTVTKELKELKLYDLFADAESSVRNVPASR</sequence>
<keyword evidence="1" id="KW-0472">Membrane</keyword>
<accession>A0A261TY88</accession>
<dbReference type="EMBL" id="NEVQ01000016">
    <property type="protein sequence ID" value="OZI54656.1"/>
    <property type="molecule type" value="Genomic_DNA"/>
</dbReference>
<gene>
    <name evidence="2" type="ORF">CAL20_16935</name>
</gene>
<proteinExistence type="predicted"/>
<feature type="transmembrane region" description="Helical" evidence="1">
    <location>
        <begin position="63"/>
        <end position="84"/>
    </location>
</feature>